<proteinExistence type="predicted"/>
<name>A0A6N2BW05_SOLCI</name>
<evidence type="ECO:0000313" key="1">
    <source>
        <dbReference type="EMBL" id="TMW98028.1"/>
    </source>
</evidence>
<reference evidence="1" key="1">
    <citation type="submission" date="2019-05" db="EMBL/GenBank/DDBJ databases">
        <title>The de novo reference genome and transcriptome assemblies of the wild tomato species Solanum chilense.</title>
        <authorList>
            <person name="Stam R."/>
            <person name="Nosenko T."/>
            <person name="Hoerger A.C."/>
            <person name="Stephan W."/>
            <person name="Seidel M.A."/>
            <person name="Kuhn J.M.M."/>
            <person name="Haberer G."/>
            <person name="Tellier A."/>
        </authorList>
    </citation>
    <scope>NUCLEOTIDE SEQUENCE</scope>
    <source>
        <tissue evidence="1">Mature leaves</tissue>
    </source>
</reference>
<dbReference type="PANTHER" id="PTHR32108">
    <property type="entry name" value="DNA-DIRECTED RNA POLYMERASE SUBUNIT ALPHA"/>
    <property type="match status" value="1"/>
</dbReference>
<dbReference type="AlphaFoldDB" id="A0A6N2BW05"/>
<accession>A0A6N2BW05</accession>
<protein>
    <submittedName>
        <fullName evidence="1">Uncharacterized protein</fullName>
    </submittedName>
</protein>
<organism evidence="1">
    <name type="scientific">Solanum chilense</name>
    <name type="common">Tomato</name>
    <name type="synonym">Lycopersicon chilense</name>
    <dbReference type="NCBI Taxonomy" id="4083"/>
    <lineage>
        <taxon>Eukaryota</taxon>
        <taxon>Viridiplantae</taxon>
        <taxon>Streptophyta</taxon>
        <taxon>Embryophyta</taxon>
        <taxon>Tracheophyta</taxon>
        <taxon>Spermatophyta</taxon>
        <taxon>Magnoliopsida</taxon>
        <taxon>eudicotyledons</taxon>
        <taxon>Gunneridae</taxon>
        <taxon>Pentapetalae</taxon>
        <taxon>asterids</taxon>
        <taxon>lamiids</taxon>
        <taxon>Solanales</taxon>
        <taxon>Solanaceae</taxon>
        <taxon>Solanoideae</taxon>
        <taxon>Solaneae</taxon>
        <taxon>Solanum</taxon>
        <taxon>Solanum subgen. Lycopersicon</taxon>
    </lineage>
</organism>
<dbReference type="EMBL" id="RXGB01001652">
    <property type="protein sequence ID" value="TMW98028.1"/>
    <property type="molecule type" value="Genomic_DNA"/>
</dbReference>
<gene>
    <name evidence="1" type="ORF">EJD97_004605</name>
</gene>
<sequence length="118" mass="13817">MKQKPNKSYKEFSYRWRKKAVRVRPPFFEKEIVEVFVEVQEVEYYDRNMLLIVAKFVEIVKVGETIEDGLKTGKISRVAASPWSSGLLKKKREDVSVVSYEGKKTLRRSSSYQGHSRP</sequence>
<dbReference type="PANTHER" id="PTHR32108:SF6">
    <property type="entry name" value="GAG-PRO"/>
    <property type="match status" value="1"/>
</dbReference>
<comment type="caution">
    <text evidence="1">The sequence shown here is derived from an EMBL/GenBank/DDBJ whole genome shotgun (WGS) entry which is preliminary data.</text>
</comment>